<evidence type="ECO:0000256" key="3">
    <source>
        <dbReference type="SAM" id="MobiDB-lite"/>
    </source>
</evidence>
<comment type="similarity">
    <text evidence="1">Belongs to the type-B carboxylesterase/lipase family.</text>
</comment>
<feature type="domain" description="Carboxylesterase type B" evidence="4">
    <location>
        <begin position="24"/>
        <end position="150"/>
    </location>
</feature>
<feature type="region of interest" description="Disordered" evidence="3">
    <location>
        <begin position="136"/>
        <end position="165"/>
    </location>
</feature>
<evidence type="ECO:0000256" key="2">
    <source>
        <dbReference type="ARBA" id="ARBA00022801"/>
    </source>
</evidence>
<dbReference type="OrthoDB" id="6846267at2759"/>
<dbReference type="HOGENOM" id="CLU_006586_12_3_1"/>
<dbReference type="AlphaFoldDB" id="A0A0C3CVC5"/>
<dbReference type="STRING" id="913774.A0A0C3CVC5"/>
<sequence length="165" mass="17581">MVIGHGLTQVRLPPQHDYDMDEFKCLNLNVTCPRGSKPDSGWPVAVWIHGGGNCVGMGSDPGYNGGPLVNFSVEKGIPIIVVTINYRLGAFGFLASEELKKDNAEAGDHGFGNYGLRDQLVAYDWVKKNIEAFGGDSNRITGVGESAGSSKCNPPPPPPKNTHAS</sequence>
<dbReference type="InterPro" id="IPR029058">
    <property type="entry name" value="AB_hydrolase_fold"/>
</dbReference>
<accession>A0A0C3CVC5</accession>
<organism evidence="5 6">
    <name type="scientific">Oidiodendron maius (strain Zn)</name>
    <dbReference type="NCBI Taxonomy" id="913774"/>
    <lineage>
        <taxon>Eukaryota</taxon>
        <taxon>Fungi</taxon>
        <taxon>Dikarya</taxon>
        <taxon>Ascomycota</taxon>
        <taxon>Pezizomycotina</taxon>
        <taxon>Leotiomycetes</taxon>
        <taxon>Leotiomycetes incertae sedis</taxon>
        <taxon>Myxotrichaceae</taxon>
        <taxon>Oidiodendron</taxon>
    </lineage>
</organism>
<name>A0A0C3CVC5_OIDMZ</name>
<proteinExistence type="inferred from homology"/>
<dbReference type="Gene3D" id="3.40.50.1820">
    <property type="entry name" value="alpha/beta hydrolase"/>
    <property type="match status" value="1"/>
</dbReference>
<feature type="compositionally biased region" description="Pro residues" evidence="3">
    <location>
        <begin position="153"/>
        <end position="165"/>
    </location>
</feature>
<gene>
    <name evidence="5" type="ORF">OIDMADRAFT_137248</name>
</gene>
<keyword evidence="6" id="KW-1185">Reference proteome</keyword>
<dbReference type="EMBL" id="KN832893">
    <property type="protein sequence ID" value="KIM93632.1"/>
    <property type="molecule type" value="Genomic_DNA"/>
</dbReference>
<dbReference type="InterPro" id="IPR002018">
    <property type="entry name" value="CarbesteraseB"/>
</dbReference>
<keyword evidence="2" id="KW-0378">Hydrolase</keyword>
<reference evidence="6" key="2">
    <citation type="submission" date="2015-01" db="EMBL/GenBank/DDBJ databases">
        <title>Evolutionary Origins and Diversification of the Mycorrhizal Mutualists.</title>
        <authorList>
            <consortium name="DOE Joint Genome Institute"/>
            <consortium name="Mycorrhizal Genomics Consortium"/>
            <person name="Kohler A."/>
            <person name="Kuo A."/>
            <person name="Nagy L.G."/>
            <person name="Floudas D."/>
            <person name="Copeland A."/>
            <person name="Barry K.W."/>
            <person name="Cichocki N."/>
            <person name="Veneault-Fourrey C."/>
            <person name="LaButti K."/>
            <person name="Lindquist E.A."/>
            <person name="Lipzen A."/>
            <person name="Lundell T."/>
            <person name="Morin E."/>
            <person name="Murat C."/>
            <person name="Riley R."/>
            <person name="Ohm R."/>
            <person name="Sun H."/>
            <person name="Tunlid A."/>
            <person name="Henrissat B."/>
            <person name="Grigoriev I.V."/>
            <person name="Hibbett D.S."/>
            <person name="Martin F."/>
        </authorList>
    </citation>
    <scope>NUCLEOTIDE SEQUENCE [LARGE SCALE GENOMIC DNA]</scope>
    <source>
        <strain evidence="6">Zn</strain>
    </source>
</reference>
<dbReference type="PANTHER" id="PTHR43142">
    <property type="entry name" value="CARBOXYLIC ESTER HYDROLASE"/>
    <property type="match status" value="1"/>
</dbReference>
<evidence type="ECO:0000256" key="1">
    <source>
        <dbReference type="ARBA" id="ARBA00005964"/>
    </source>
</evidence>
<dbReference type="PANTHER" id="PTHR43142:SF1">
    <property type="entry name" value="CARBOXYLIC ESTER HYDROLASE"/>
    <property type="match status" value="1"/>
</dbReference>
<evidence type="ECO:0000259" key="4">
    <source>
        <dbReference type="Pfam" id="PF00135"/>
    </source>
</evidence>
<evidence type="ECO:0000313" key="5">
    <source>
        <dbReference type="EMBL" id="KIM93632.1"/>
    </source>
</evidence>
<dbReference type="SUPFAM" id="SSF53474">
    <property type="entry name" value="alpha/beta-Hydrolases"/>
    <property type="match status" value="1"/>
</dbReference>
<reference evidence="5 6" key="1">
    <citation type="submission" date="2014-04" db="EMBL/GenBank/DDBJ databases">
        <authorList>
            <consortium name="DOE Joint Genome Institute"/>
            <person name="Kuo A."/>
            <person name="Martino E."/>
            <person name="Perotto S."/>
            <person name="Kohler A."/>
            <person name="Nagy L.G."/>
            <person name="Floudas D."/>
            <person name="Copeland A."/>
            <person name="Barry K.W."/>
            <person name="Cichocki N."/>
            <person name="Veneault-Fourrey C."/>
            <person name="LaButti K."/>
            <person name="Lindquist E.A."/>
            <person name="Lipzen A."/>
            <person name="Lundell T."/>
            <person name="Morin E."/>
            <person name="Murat C."/>
            <person name="Sun H."/>
            <person name="Tunlid A."/>
            <person name="Henrissat B."/>
            <person name="Grigoriev I.V."/>
            <person name="Hibbett D.S."/>
            <person name="Martin F."/>
            <person name="Nordberg H.P."/>
            <person name="Cantor M.N."/>
            <person name="Hua S.X."/>
        </authorList>
    </citation>
    <scope>NUCLEOTIDE SEQUENCE [LARGE SCALE GENOMIC DNA]</scope>
    <source>
        <strain evidence="5 6">Zn</strain>
    </source>
</reference>
<evidence type="ECO:0000313" key="6">
    <source>
        <dbReference type="Proteomes" id="UP000054321"/>
    </source>
</evidence>
<dbReference type="Pfam" id="PF00135">
    <property type="entry name" value="COesterase"/>
    <property type="match status" value="1"/>
</dbReference>
<dbReference type="InParanoid" id="A0A0C3CVC5"/>
<dbReference type="Proteomes" id="UP000054321">
    <property type="component" value="Unassembled WGS sequence"/>
</dbReference>
<dbReference type="GO" id="GO:0016787">
    <property type="term" value="F:hydrolase activity"/>
    <property type="evidence" value="ECO:0007669"/>
    <property type="project" value="UniProtKB-KW"/>
</dbReference>
<protein>
    <recommendedName>
        <fullName evidence="4">Carboxylesterase type B domain-containing protein</fullName>
    </recommendedName>
</protein>